<sequence length="443" mass="49388">MEIKILSRETVKPSTPTPHYLRNFKLSVFDQLAPPFYVPITFFYPNNADLLNNTAQTLAHLKKSLSQTLTRYYPLAGRIKDSVSVDCNDKGVSYTEALVNCKLSSFLRQPDLNFLNNFISCQSNCLQDHAEYLVALQVTVFECGGIVIGSGILHKLCDGMTMSAFFNCWGETARGLDKVVKLDLTTGSILFPARDSLPPKISSFITDLIFQETTQCLMRRFVFGPQAIAALKAKATSTDIPNPSRVEVLTAFICKLMVAAAKTLTGITSTSMVTHAIDMRRRIKPPLPRDSFGNLIWLGVGFCSPSEKELELHELVEIIRDIFRSLDSNDIGALQGNEGFALLTEIIKEGGNVRAQKVNTYKFTSWCNMGFYDVDFGWGKPVWVGYMGDILGTRGKREIVLLETRSGDGVEVWFVSDELELAILENDPEFLAYVSSNPYVPLH</sequence>
<dbReference type="PANTHER" id="PTHR31623">
    <property type="entry name" value="F21J9.9"/>
    <property type="match status" value="1"/>
</dbReference>
<evidence type="ECO:0000256" key="1">
    <source>
        <dbReference type="ARBA" id="ARBA00009861"/>
    </source>
</evidence>
<gene>
    <name evidence="4" type="ORF">RJ639_022580</name>
</gene>
<protein>
    <submittedName>
        <fullName evidence="4">Uncharacterized protein</fullName>
    </submittedName>
</protein>
<dbReference type="Gene3D" id="3.30.559.10">
    <property type="entry name" value="Chloramphenicol acetyltransferase-like domain"/>
    <property type="match status" value="2"/>
</dbReference>
<accession>A0AA89AFE1</accession>
<dbReference type="Pfam" id="PF02458">
    <property type="entry name" value="Transferase"/>
    <property type="match status" value="1"/>
</dbReference>
<evidence type="ECO:0000256" key="2">
    <source>
        <dbReference type="ARBA" id="ARBA00022679"/>
    </source>
</evidence>
<dbReference type="InterPro" id="IPR023213">
    <property type="entry name" value="CAT-like_dom_sf"/>
</dbReference>
<dbReference type="PANTHER" id="PTHR31623:SF105">
    <property type="entry name" value="VINORINE SYNTHASE-LIKE"/>
    <property type="match status" value="1"/>
</dbReference>
<dbReference type="GO" id="GO:0016746">
    <property type="term" value="F:acyltransferase activity"/>
    <property type="evidence" value="ECO:0007669"/>
    <property type="project" value="UniProtKB-KW"/>
</dbReference>
<organism evidence="4 5">
    <name type="scientific">Escallonia herrerae</name>
    <dbReference type="NCBI Taxonomy" id="1293975"/>
    <lineage>
        <taxon>Eukaryota</taxon>
        <taxon>Viridiplantae</taxon>
        <taxon>Streptophyta</taxon>
        <taxon>Embryophyta</taxon>
        <taxon>Tracheophyta</taxon>
        <taxon>Spermatophyta</taxon>
        <taxon>Magnoliopsida</taxon>
        <taxon>eudicotyledons</taxon>
        <taxon>Gunneridae</taxon>
        <taxon>Pentapetalae</taxon>
        <taxon>asterids</taxon>
        <taxon>campanulids</taxon>
        <taxon>Escalloniales</taxon>
        <taxon>Escalloniaceae</taxon>
        <taxon>Escallonia</taxon>
    </lineage>
</organism>
<dbReference type="EMBL" id="JAVXUP010002757">
    <property type="protein sequence ID" value="KAK3001574.1"/>
    <property type="molecule type" value="Genomic_DNA"/>
</dbReference>
<evidence type="ECO:0000313" key="4">
    <source>
        <dbReference type="EMBL" id="KAK3001574.1"/>
    </source>
</evidence>
<evidence type="ECO:0000313" key="5">
    <source>
        <dbReference type="Proteomes" id="UP001188597"/>
    </source>
</evidence>
<comment type="similarity">
    <text evidence="1">Belongs to the plant acyltransferase family.</text>
</comment>
<dbReference type="Proteomes" id="UP001188597">
    <property type="component" value="Unassembled WGS sequence"/>
</dbReference>
<reference evidence="4" key="1">
    <citation type="submission" date="2022-12" db="EMBL/GenBank/DDBJ databases">
        <title>Draft genome assemblies for two species of Escallonia (Escalloniales).</title>
        <authorList>
            <person name="Chanderbali A."/>
            <person name="Dervinis C."/>
            <person name="Anghel I."/>
            <person name="Soltis D."/>
            <person name="Soltis P."/>
            <person name="Zapata F."/>
        </authorList>
    </citation>
    <scope>NUCLEOTIDE SEQUENCE</scope>
    <source>
        <strain evidence="4">UCBG64.0493</strain>
        <tissue evidence="4">Leaf</tissue>
    </source>
</reference>
<name>A0AA89AFE1_9ASTE</name>
<proteinExistence type="inferred from homology"/>
<evidence type="ECO:0000256" key="3">
    <source>
        <dbReference type="ARBA" id="ARBA00023315"/>
    </source>
</evidence>
<keyword evidence="2" id="KW-0808">Transferase</keyword>
<keyword evidence="3" id="KW-0012">Acyltransferase</keyword>
<comment type="caution">
    <text evidence="4">The sequence shown here is derived from an EMBL/GenBank/DDBJ whole genome shotgun (WGS) entry which is preliminary data.</text>
</comment>
<dbReference type="AlphaFoldDB" id="A0AA89AFE1"/>
<keyword evidence="5" id="KW-1185">Reference proteome</keyword>